<organism evidence="2 3">
    <name type="scientific">Allokutzneria multivorans</name>
    <dbReference type="NCBI Taxonomy" id="1142134"/>
    <lineage>
        <taxon>Bacteria</taxon>
        <taxon>Bacillati</taxon>
        <taxon>Actinomycetota</taxon>
        <taxon>Actinomycetes</taxon>
        <taxon>Pseudonocardiales</taxon>
        <taxon>Pseudonocardiaceae</taxon>
        <taxon>Allokutzneria</taxon>
    </lineage>
</organism>
<comment type="caution">
    <text evidence="2">The sequence shown here is derived from an EMBL/GenBank/DDBJ whole genome shotgun (WGS) entry which is preliminary data.</text>
</comment>
<evidence type="ECO:0000256" key="1">
    <source>
        <dbReference type="SAM" id="MobiDB-lite"/>
    </source>
</evidence>
<evidence type="ECO:0000313" key="2">
    <source>
        <dbReference type="EMBL" id="GAA4011924.1"/>
    </source>
</evidence>
<evidence type="ECO:0008006" key="4">
    <source>
        <dbReference type="Google" id="ProtNLM"/>
    </source>
</evidence>
<evidence type="ECO:0000313" key="3">
    <source>
        <dbReference type="Proteomes" id="UP001501747"/>
    </source>
</evidence>
<feature type="region of interest" description="Disordered" evidence="1">
    <location>
        <begin position="19"/>
        <end position="57"/>
    </location>
</feature>
<feature type="compositionally biased region" description="Low complexity" evidence="1">
    <location>
        <begin position="19"/>
        <end position="54"/>
    </location>
</feature>
<keyword evidence="3" id="KW-1185">Reference proteome</keyword>
<sequence>MSFSGLAVLTAVLTSGCGSSVVGSASPASEQQVQAPTTTSRPAPTTTTGAALPANGIGDPEGKFYTAELPSGLTNATKLVSWGGSYHAVLTPQSNPQDNQNYITVGSESLYKGDAAAIEHSLKNPRVIAKDLPPTRYSRKAVDGRDSVVQTIGPSKAPRDPNVTVNQRVYYIPNKDPQGKPVSIRCRWTDTNKDAAKAIDTGCDALVAQLKLVK</sequence>
<reference evidence="3" key="1">
    <citation type="journal article" date="2019" name="Int. J. Syst. Evol. Microbiol.">
        <title>The Global Catalogue of Microorganisms (GCM) 10K type strain sequencing project: providing services to taxonomists for standard genome sequencing and annotation.</title>
        <authorList>
            <consortium name="The Broad Institute Genomics Platform"/>
            <consortium name="The Broad Institute Genome Sequencing Center for Infectious Disease"/>
            <person name="Wu L."/>
            <person name="Ma J."/>
        </authorList>
    </citation>
    <scope>NUCLEOTIDE SEQUENCE [LARGE SCALE GENOMIC DNA]</scope>
    <source>
        <strain evidence="3">JCM 17342</strain>
    </source>
</reference>
<dbReference type="Proteomes" id="UP001501747">
    <property type="component" value="Unassembled WGS sequence"/>
</dbReference>
<accession>A0ABP7SHT3</accession>
<proteinExistence type="predicted"/>
<dbReference type="EMBL" id="BAABAL010000013">
    <property type="protein sequence ID" value="GAA4011924.1"/>
    <property type="molecule type" value="Genomic_DNA"/>
</dbReference>
<name>A0ABP7SHT3_9PSEU</name>
<protein>
    <recommendedName>
        <fullName evidence="4">Lipoprotein</fullName>
    </recommendedName>
</protein>
<gene>
    <name evidence="2" type="ORF">GCM10022247_38110</name>
</gene>